<dbReference type="EMBL" id="JAHVHU010000004">
    <property type="protein sequence ID" value="MBY5957208.1"/>
    <property type="molecule type" value="Genomic_DNA"/>
</dbReference>
<dbReference type="RefSeq" id="WP_222578731.1">
    <property type="nucleotide sequence ID" value="NZ_JAHVHU010000004.1"/>
</dbReference>
<sequence length="232" mass="27666">MNKKDTYRNYFIWGALILFYIVFYLLQNYAWIDEIELSGQESIITSKFQPPTTVFSTDTNYRFEPERKSSGSAEIPTDQKVHRDKDHSFHKSHQSTQSNVIISINQASREQWESLYNIGPYRAEKIIKFRNALGGFYSVDQVGETYAVPDSVFQQIKPFLRVDSNFHHLEINQVVYDSLYPHPYITKQMAYYIAKQRKTKLFRNMEELYEIIPEKDHERLKKLEPYLYFSIR</sequence>
<keyword evidence="1" id="KW-0472">Membrane</keyword>
<dbReference type="PANTHER" id="PTHR21180:SF32">
    <property type="entry name" value="ENDONUCLEASE_EXONUCLEASE_PHOSPHATASE FAMILY DOMAIN-CONTAINING PROTEIN 1"/>
    <property type="match status" value="1"/>
</dbReference>
<proteinExistence type="predicted"/>
<dbReference type="Proteomes" id="UP000753961">
    <property type="component" value="Unassembled WGS sequence"/>
</dbReference>
<name>A0A953L932_9BACT</name>
<keyword evidence="1" id="KW-0812">Transmembrane</keyword>
<dbReference type="InterPro" id="IPR010994">
    <property type="entry name" value="RuvA_2-like"/>
</dbReference>
<feature type="transmembrane region" description="Helical" evidence="1">
    <location>
        <begin position="12"/>
        <end position="32"/>
    </location>
</feature>
<evidence type="ECO:0000313" key="2">
    <source>
        <dbReference type="EMBL" id="MBY5957208.1"/>
    </source>
</evidence>
<dbReference type="SUPFAM" id="SSF47781">
    <property type="entry name" value="RuvA domain 2-like"/>
    <property type="match status" value="1"/>
</dbReference>
<accession>A0A953L932</accession>
<organism evidence="2 3">
    <name type="scientific">Membranihabitans marinus</name>
    <dbReference type="NCBI Taxonomy" id="1227546"/>
    <lineage>
        <taxon>Bacteria</taxon>
        <taxon>Pseudomonadati</taxon>
        <taxon>Bacteroidota</taxon>
        <taxon>Saprospiria</taxon>
        <taxon>Saprospirales</taxon>
        <taxon>Saprospiraceae</taxon>
        <taxon>Membranihabitans</taxon>
    </lineage>
</organism>
<keyword evidence="3" id="KW-1185">Reference proteome</keyword>
<dbReference type="PANTHER" id="PTHR21180">
    <property type="entry name" value="ENDONUCLEASE/EXONUCLEASE/PHOSPHATASE FAMILY DOMAIN-CONTAINING PROTEIN 1"/>
    <property type="match status" value="1"/>
</dbReference>
<protein>
    <submittedName>
        <fullName evidence="2">Helix-hairpin-helix domain-containing protein</fullName>
    </submittedName>
</protein>
<evidence type="ECO:0000256" key="1">
    <source>
        <dbReference type="SAM" id="Phobius"/>
    </source>
</evidence>
<dbReference type="Pfam" id="PF12836">
    <property type="entry name" value="HHH_3"/>
    <property type="match status" value="1"/>
</dbReference>
<evidence type="ECO:0000313" key="3">
    <source>
        <dbReference type="Proteomes" id="UP000753961"/>
    </source>
</evidence>
<dbReference type="Gene3D" id="1.10.150.280">
    <property type="entry name" value="AF1531-like domain"/>
    <property type="match status" value="1"/>
</dbReference>
<reference evidence="2" key="1">
    <citation type="submission" date="2021-06" db="EMBL/GenBank/DDBJ databases">
        <title>44 bacteria genomes isolated from Dapeng, Shenzhen.</title>
        <authorList>
            <person name="Zheng W."/>
            <person name="Yu S."/>
            <person name="Huang Y."/>
        </authorList>
    </citation>
    <scope>NUCLEOTIDE SEQUENCE</scope>
    <source>
        <strain evidence="2">DP5N28-2</strain>
    </source>
</reference>
<gene>
    <name evidence="2" type="ORF">KUV50_03610</name>
</gene>
<dbReference type="AlphaFoldDB" id="A0A953L932"/>
<dbReference type="InterPro" id="IPR051675">
    <property type="entry name" value="Endo/Exo/Phosphatase_dom_1"/>
</dbReference>
<comment type="caution">
    <text evidence="2">The sequence shown here is derived from an EMBL/GenBank/DDBJ whole genome shotgun (WGS) entry which is preliminary data.</text>
</comment>
<keyword evidence="1" id="KW-1133">Transmembrane helix</keyword>